<feature type="region of interest" description="Disordered" evidence="1">
    <location>
        <begin position="237"/>
        <end position="268"/>
    </location>
</feature>
<feature type="compositionally biased region" description="Basic and acidic residues" evidence="1">
    <location>
        <begin position="254"/>
        <end position="263"/>
    </location>
</feature>
<evidence type="ECO:0000313" key="3">
    <source>
        <dbReference type="Proteomes" id="UP001189429"/>
    </source>
</evidence>
<dbReference type="Proteomes" id="UP001189429">
    <property type="component" value="Unassembled WGS sequence"/>
</dbReference>
<evidence type="ECO:0000313" key="2">
    <source>
        <dbReference type="EMBL" id="CAK0855517.1"/>
    </source>
</evidence>
<feature type="region of interest" description="Disordered" evidence="1">
    <location>
        <begin position="17"/>
        <end position="44"/>
    </location>
</feature>
<feature type="non-terminal residue" evidence="2">
    <location>
        <position position="449"/>
    </location>
</feature>
<evidence type="ECO:0000256" key="1">
    <source>
        <dbReference type="SAM" id="MobiDB-lite"/>
    </source>
</evidence>
<comment type="caution">
    <text evidence="2">The sequence shown here is derived from an EMBL/GenBank/DDBJ whole genome shotgun (WGS) entry which is preliminary data.</text>
</comment>
<sequence>MPLCFAEVVQLMRPCSSGWGGPSKRRGKSSTVDAKGAPKHDASRYRAELATPSRRTFLGFQQSLRGGLVLAQRRGANVGLIGAAYHSGFDEALLHFKLNGEPASQAQRRAMSRWAPGRNTGDVVAKVFQTQSERGCLIAVPPRDDSDGLDLHCILLGRTLRECRRGGAAADRPPPLLLQLDAPQPDVDSILGAPIPCASPALAPRSIRAVAALSSHASLFRERGPADEAVLEWLGAPPSKRRGKSSAVNAKGAPKHDASRRGAELATPLRRTSRGVRRSLCGGLASVRCRGANVGFIDTVYHSGFDETILLLKLEGEPASQTQRRAMSRWAPGRNTGDVVAKVFQTQSERGCLIVVPPRDDSDGLDLHCILLGRTLRECRRGGAAADRPPPLLLQLDAPQPDVDSILGARIPCASPALAPRSIRAVAALSSHASLFRERGPADQAVLER</sequence>
<dbReference type="EMBL" id="CAUYUJ010015560">
    <property type="protein sequence ID" value="CAK0855517.1"/>
    <property type="molecule type" value="Genomic_DNA"/>
</dbReference>
<organism evidence="2 3">
    <name type="scientific">Prorocentrum cordatum</name>
    <dbReference type="NCBI Taxonomy" id="2364126"/>
    <lineage>
        <taxon>Eukaryota</taxon>
        <taxon>Sar</taxon>
        <taxon>Alveolata</taxon>
        <taxon>Dinophyceae</taxon>
        <taxon>Prorocentrales</taxon>
        <taxon>Prorocentraceae</taxon>
        <taxon>Prorocentrum</taxon>
    </lineage>
</organism>
<proteinExistence type="predicted"/>
<reference evidence="2" key="1">
    <citation type="submission" date="2023-10" db="EMBL/GenBank/DDBJ databases">
        <authorList>
            <person name="Chen Y."/>
            <person name="Shah S."/>
            <person name="Dougan E. K."/>
            <person name="Thang M."/>
            <person name="Chan C."/>
        </authorList>
    </citation>
    <scope>NUCLEOTIDE SEQUENCE [LARGE SCALE GENOMIC DNA]</scope>
</reference>
<protein>
    <submittedName>
        <fullName evidence="2">Uncharacterized protein</fullName>
    </submittedName>
</protein>
<keyword evidence="3" id="KW-1185">Reference proteome</keyword>
<gene>
    <name evidence="2" type="ORF">PCOR1329_LOCUS46235</name>
</gene>
<accession>A0ABN9U8M3</accession>
<name>A0ABN9U8M3_9DINO</name>